<feature type="signal peptide" evidence="3">
    <location>
        <begin position="1"/>
        <end position="21"/>
    </location>
</feature>
<dbReference type="EMBL" id="ASGP02000001">
    <property type="protein sequence ID" value="KAH9526070.1"/>
    <property type="molecule type" value="Genomic_DNA"/>
</dbReference>
<organism evidence="5 6">
    <name type="scientific">Dermatophagoides farinae</name>
    <name type="common">American house dust mite</name>
    <dbReference type="NCBI Taxonomy" id="6954"/>
    <lineage>
        <taxon>Eukaryota</taxon>
        <taxon>Metazoa</taxon>
        <taxon>Ecdysozoa</taxon>
        <taxon>Arthropoda</taxon>
        <taxon>Chelicerata</taxon>
        <taxon>Arachnida</taxon>
        <taxon>Acari</taxon>
        <taxon>Acariformes</taxon>
        <taxon>Sarcoptiformes</taxon>
        <taxon>Astigmata</taxon>
        <taxon>Psoroptidia</taxon>
        <taxon>Analgoidea</taxon>
        <taxon>Pyroglyphidae</taxon>
        <taxon>Dermatophagoidinae</taxon>
        <taxon>Dermatophagoides</taxon>
    </lineage>
</organism>
<feature type="domain" description="CN hydrolase" evidence="4">
    <location>
        <begin position="38"/>
        <end position="306"/>
    </location>
</feature>
<dbReference type="Pfam" id="PF19018">
    <property type="entry name" value="Vanin_C"/>
    <property type="match status" value="1"/>
</dbReference>
<feature type="chain" id="PRO_5037586838" evidence="3">
    <location>
        <begin position="22"/>
        <end position="544"/>
    </location>
</feature>
<dbReference type="InterPro" id="IPR040154">
    <property type="entry name" value="Biotinidase/VNN"/>
</dbReference>
<proteinExistence type="inferred from homology"/>
<evidence type="ECO:0000259" key="4">
    <source>
        <dbReference type="PROSITE" id="PS50263"/>
    </source>
</evidence>
<dbReference type="InterPro" id="IPR043957">
    <property type="entry name" value="Vanin_C"/>
</dbReference>
<reference evidence="5" key="2">
    <citation type="journal article" date="2022" name="Res Sq">
        <title>Comparative Genomics Reveals Insights into the Divergent Evolution of Astigmatic Mites and Household Pest Adaptations.</title>
        <authorList>
            <person name="Xiong Q."/>
            <person name="Wan A.T.-Y."/>
            <person name="Liu X.-Y."/>
            <person name="Fung C.S.-H."/>
            <person name="Xiao X."/>
            <person name="Malainual N."/>
            <person name="Hou J."/>
            <person name="Wang L."/>
            <person name="Wang M."/>
            <person name="Yang K."/>
            <person name="Cui Y."/>
            <person name="Leung E."/>
            <person name="Nong W."/>
            <person name="Shin S.-K."/>
            <person name="Au S."/>
            <person name="Jeong K.Y."/>
            <person name="Chew F.T."/>
            <person name="Hui J."/>
            <person name="Leung T.F."/>
            <person name="Tungtrongchitr A."/>
            <person name="Zhong N."/>
            <person name="Liu Z."/>
            <person name="Tsui S."/>
        </authorList>
    </citation>
    <scope>NUCLEOTIDE SEQUENCE</scope>
    <source>
        <strain evidence="5">Derf</strain>
        <tissue evidence="5">Whole organism</tissue>
    </source>
</reference>
<sequence length="544" mass="61790">MMQPLRCWLLLSLITFIVIETKKAPEGCFRAAVLDHVHQTNVRQLSDFAKIIELNFKVYEDAAALAKKQGADIIVFPEDGLIYNIASREKADEFASDIPDGETNACTLETKSVYNRLACLAQKHEIFVAADLIDRKSCEELGISNTSDSCPADKKFLFNTAVLFDRQGKLLGRYHKMHLFGEMTMNIPPKPELLVIDTELGRLGMQICFDMIFKTPGHFLAEQNKFDTMLFPTWWFDEAPMLSSSQYQMAWAFGNNVTLLASNIHRVESSLLGSRGSGIYVGPHQTLATALYDDSVERLVLANVPIKPRETDKSVCPLDSEIIEVPQQIPIPNSVKYHHLNMNLLDVTLVELSSKDSEFHICYKGVCCQIEYRLAVKDQPRESWVDRVPLLANMLEYFTPEERYYLMVANRTRPGTYRWTEEICAVVVCPSSRWNIGKVEKDCSQFGSNQELNSRFVYAKLRGAFSESTAVYPSAVGPKNQLINPENKWKYWKVNVPDKPEHFVELGAKDNPESKAIELSTLALYGRNYDLDPTYKQKPVPINL</sequence>
<dbReference type="PROSITE" id="PS50263">
    <property type="entry name" value="CN_HYDROLASE"/>
    <property type="match status" value="1"/>
</dbReference>
<dbReference type="PANTHER" id="PTHR10609">
    <property type="entry name" value="BIOTINIDASE-RELATED"/>
    <property type="match status" value="1"/>
</dbReference>
<comment type="caution">
    <text evidence="5">The sequence shown here is derived from an EMBL/GenBank/DDBJ whole genome shotgun (WGS) entry which is preliminary data.</text>
</comment>
<dbReference type="Gene3D" id="3.60.110.10">
    <property type="entry name" value="Carbon-nitrogen hydrolase"/>
    <property type="match status" value="1"/>
</dbReference>
<evidence type="ECO:0000313" key="6">
    <source>
        <dbReference type="Proteomes" id="UP000790347"/>
    </source>
</evidence>
<dbReference type="AlphaFoldDB" id="A0A922I835"/>
<dbReference type="InterPro" id="IPR003010">
    <property type="entry name" value="C-N_Hydrolase"/>
</dbReference>
<reference evidence="5" key="1">
    <citation type="submission" date="2013-05" db="EMBL/GenBank/DDBJ databases">
        <authorList>
            <person name="Yim A.K.Y."/>
            <person name="Chan T.F."/>
            <person name="Ji K.M."/>
            <person name="Liu X.Y."/>
            <person name="Zhou J.W."/>
            <person name="Li R.Q."/>
            <person name="Yang K.Y."/>
            <person name="Li J."/>
            <person name="Li M."/>
            <person name="Law P.T.W."/>
            <person name="Wu Y.L."/>
            <person name="Cai Z.L."/>
            <person name="Qin H."/>
            <person name="Bao Y."/>
            <person name="Leung R.K.K."/>
            <person name="Ng P.K.S."/>
            <person name="Zou J."/>
            <person name="Zhong X.J."/>
            <person name="Ran P.X."/>
            <person name="Zhong N.S."/>
            <person name="Liu Z.G."/>
            <person name="Tsui S.K.W."/>
        </authorList>
    </citation>
    <scope>NUCLEOTIDE SEQUENCE</scope>
    <source>
        <strain evidence="5">Derf</strain>
        <tissue evidence="5">Whole organism</tissue>
    </source>
</reference>
<evidence type="ECO:0000313" key="5">
    <source>
        <dbReference type="EMBL" id="KAH9526070.1"/>
    </source>
</evidence>
<keyword evidence="6" id="KW-1185">Reference proteome</keyword>
<evidence type="ECO:0000256" key="3">
    <source>
        <dbReference type="SAM" id="SignalP"/>
    </source>
</evidence>
<evidence type="ECO:0000256" key="2">
    <source>
        <dbReference type="ARBA" id="ARBA00022801"/>
    </source>
</evidence>
<protein>
    <submittedName>
        <fullName evidence="5">Carbon-nitrogen hydrolase</fullName>
    </submittedName>
</protein>
<dbReference type="SUPFAM" id="SSF56317">
    <property type="entry name" value="Carbon-nitrogen hydrolase"/>
    <property type="match status" value="1"/>
</dbReference>
<dbReference type="Pfam" id="PF00795">
    <property type="entry name" value="CN_hydrolase"/>
    <property type="match status" value="1"/>
</dbReference>
<comment type="similarity">
    <text evidence="1">Belongs to the carbon-nitrogen hydrolase superfamily. BTD/VNN family.</text>
</comment>
<gene>
    <name evidence="5" type="primary">VNN1</name>
    <name evidence="5" type="ORF">DERF_000188</name>
</gene>
<keyword evidence="3" id="KW-0732">Signal</keyword>
<dbReference type="PANTHER" id="PTHR10609:SF27">
    <property type="entry name" value="CN HYDROLASE DOMAIN-CONTAINING PROTEIN-RELATED"/>
    <property type="match status" value="1"/>
</dbReference>
<name>A0A922I835_DERFA</name>
<keyword evidence="2 5" id="KW-0378">Hydrolase</keyword>
<accession>A0A922I835</accession>
<evidence type="ECO:0000256" key="1">
    <source>
        <dbReference type="ARBA" id="ARBA00008225"/>
    </source>
</evidence>
<dbReference type="Proteomes" id="UP000790347">
    <property type="component" value="Unassembled WGS sequence"/>
</dbReference>
<dbReference type="GO" id="GO:0016787">
    <property type="term" value="F:hydrolase activity"/>
    <property type="evidence" value="ECO:0007669"/>
    <property type="project" value="UniProtKB-KW"/>
</dbReference>
<dbReference type="InterPro" id="IPR036526">
    <property type="entry name" value="C-N_Hydrolase_sf"/>
</dbReference>